<reference evidence="3" key="1">
    <citation type="journal article" date="2019" name="Int. J. Syst. Evol. Microbiol.">
        <title>The Global Catalogue of Microorganisms (GCM) 10K type strain sequencing project: providing services to taxonomists for standard genome sequencing and annotation.</title>
        <authorList>
            <consortium name="The Broad Institute Genomics Platform"/>
            <consortium name="The Broad Institute Genome Sequencing Center for Infectious Disease"/>
            <person name="Wu L."/>
            <person name="Ma J."/>
        </authorList>
    </citation>
    <scope>NUCLEOTIDE SEQUENCE [LARGE SCALE GENOMIC DNA]</scope>
    <source>
        <strain evidence="3">CGMCC 1.12778</strain>
    </source>
</reference>
<gene>
    <name evidence="2" type="ORF">GCM10007170_18470</name>
</gene>
<keyword evidence="3" id="KW-1185">Reference proteome</keyword>
<organism evidence="2 3">
    <name type="scientific">Arthrobacter liuii</name>
    <dbReference type="NCBI Taxonomy" id="1476996"/>
    <lineage>
        <taxon>Bacteria</taxon>
        <taxon>Bacillati</taxon>
        <taxon>Actinomycetota</taxon>
        <taxon>Actinomycetes</taxon>
        <taxon>Micrococcales</taxon>
        <taxon>Micrococcaceae</taxon>
        <taxon>Arthrobacter</taxon>
    </lineage>
</organism>
<protein>
    <recommendedName>
        <fullName evidence="4">XRE family transcriptional regulator</fullName>
    </recommendedName>
</protein>
<evidence type="ECO:0008006" key="4">
    <source>
        <dbReference type="Google" id="ProtNLM"/>
    </source>
</evidence>
<comment type="caution">
    <text evidence="2">The sequence shown here is derived from an EMBL/GenBank/DDBJ whole genome shotgun (WGS) entry which is preliminary data.</text>
</comment>
<dbReference type="Proteomes" id="UP000643279">
    <property type="component" value="Unassembled WGS sequence"/>
</dbReference>
<feature type="region of interest" description="Disordered" evidence="1">
    <location>
        <begin position="145"/>
        <end position="165"/>
    </location>
</feature>
<dbReference type="EMBL" id="BMFW01000006">
    <property type="protein sequence ID" value="GGH94689.1"/>
    <property type="molecule type" value="Genomic_DNA"/>
</dbReference>
<sequence length="165" mass="18239">MSSDQEAFNAELSPQAELARRLNLLLDVVVAERGQPVTFREVQQKLQSRGIKLSRARWFYMKDGTGRLVSDPALLGGLCEIFNVDPGYLQGDDAADLPERIDSQLEFVKSLRAARVKTFAARTLGDVSPETLRVITEYLNRDISRRPEGEQAAAGSSSDAREAAE</sequence>
<evidence type="ECO:0000313" key="3">
    <source>
        <dbReference type="Proteomes" id="UP000643279"/>
    </source>
</evidence>
<proteinExistence type="predicted"/>
<evidence type="ECO:0000256" key="1">
    <source>
        <dbReference type="SAM" id="MobiDB-lite"/>
    </source>
</evidence>
<dbReference type="RefSeq" id="WP_229748399.1">
    <property type="nucleotide sequence ID" value="NZ_BMFW01000006.1"/>
</dbReference>
<accession>A0ABQ2AR44</accession>
<name>A0ABQ2AR44_9MICC</name>
<dbReference type="InterPro" id="IPR010982">
    <property type="entry name" value="Lambda_DNA-bd_dom_sf"/>
</dbReference>
<dbReference type="Gene3D" id="1.10.260.40">
    <property type="entry name" value="lambda repressor-like DNA-binding domains"/>
    <property type="match status" value="1"/>
</dbReference>
<evidence type="ECO:0000313" key="2">
    <source>
        <dbReference type="EMBL" id="GGH94689.1"/>
    </source>
</evidence>